<accession>A0A7J0BLC2</accession>
<evidence type="ECO:0000313" key="3">
    <source>
        <dbReference type="Proteomes" id="UP000503840"/>
    </source>
</evidence>
<organism evidence="2 3">
    <name type="scientific">Desulfovibrio subterraneus</name>
    <dbReference type="NCBI Taxonomy" id="2718620"/>
    <lineage>
        <taxon>Bacteria</taxon>
        <taxon>Pseudomonadati</taxon>
        <taxon>Thermodesulfobacteriota</taxon>
        <taxon>Desulfovibrionia</taxon>
        <taxon>Desulfovibrionales</taxon>
        <taxon>Desulfovibrionaceae</taxon>
        <taxon>Desulfovibrio</taxon>
    </lineage>
</organism>
<keyword evidence="3" id="KW-1185">Reference proteome</keyword>
<feature type="domain" description="DUF374" evidence="1">
    <location>
        <begin position="59"/>
        <end position="126"/>
    </location>
</feature>
<dbReference type="Pfam" id="PF04028">
    <property type="entry name" value="DUF374"/>
    <property type="match status" value="1"/>
</dbReference>
<dbReference type="RefSeq" id="WP_174405535.1">
    <property type="nucleotide sequence ID" value="NZ_BLVO01000013.1"/>
</dbReference>
<sequence length="207" mass="23386">MKLPLSVVSPCIYWMVRAMYSSLRFTESGREVVDAFAAQRTPMVFALWHDELFPVIHAKRNLELIAIISQSKDGELLSNFMERFGFRTARGSSSRGGVKALLQVSKAMQRDSISCCITVDGPRGPRHKVKEGAIFVANRTNAPIIPLRIHMASSYKFKRAWDNFQVPIPFSSVHVAFGEPYHVPEGTLDKEAFEQECLKLEERLNAL</sequence>
<reference evidence="2 3" key="1">
    <citation type="submission" date="2020-05" db="EMBL/GenBank/DDBJ databases">
        <title>Draft genome sequence of Desulfovibrio sp. strain HN2T.</title>
        <authorList>
            <person name="Ueno A."/>
            <person name="Tamazawa S."/>
            <person name="Tamamura S."/>
            <person name="Murakami T."/>
            <person name="Kiyama T."/>
            <person name="Inomata H."/>
            <person name="Amano Y."/>
            <person name="Miyakawa K."/>
            <person name="Tamaki H."/>
            <person name="Naganuma T."/>
            <person name="Kaneko K."/>
        </authorList>
    </citation>
    <scope>NUCLEOTIDE SEQUENCE [LARGE SCALE GENOMIC DNA]</scope>
    <source>
        <strain evidence="2 3">HN2</strain>
    </source>
</reference>
<evidence type="ECO:0000313" key="2">
    <source>
        <dbReference type="EMBL" id="GFM33884.1"/>
    </source>
</evidence>
<gene>
    <name evidence="2" type="ORF">DSM101010T_22490</name>
</gene>
<evidence type="ECO:0000259" key="1">
    <source>
        <dbReference type="Pfam" id="PF04028"/>
    </source>
</evidence>
<dbReference type="SUPFAM" id="SSF69593">
    <property type="entry name" value="Glycerol-3-phosphate (1)-acyltransferase"/>
    <property type="match status" value="1"/>
</dbReference>
<dbReference type="EMBL" id="BLVO01000013">
    <property type="protein sequence ID" value="GFM33884.1"/>
    <property type="molecule type" value="Genomic_DNA"/>
</dbReference>
<name>A0A7J0BLC2_9BACT</name>
<dbReference type="Proteomes" id="UP000503840">
    <property type="component" value="Unassembled WGS sequence"/>
</dbReference>
<dbReference type="AlphaFoldDB" id="A0A7J0BLC2"/>
<protein>
    <recommendedName>
        <fullName evidence="1">DUF374 domain-containing protein</fullName>
    </recommendedName>
</protein>
<proteinExistence type="predicted"/>
<dbReference type="CDD" id="cd07983">
    <property type="entry name" value="LPLAT_DUF374-like"/>
    <property type="match status" value="1"/>
</dbReference>
<comment type="caution">
    <text evidence="2">The sequence shown here is derived from an EMBL/GenBank/DDBJ whole genome shotgun (WGS) entry which is preliminary data.</text>
</comment>
<dbReference type="InterPro" id="IPR007172">
    <property type="entry name" value="DUF374"/>
</dbReference>